<evidence type="ECO:0000313" key="2">
    <source>
        <dbReference type="EMBL" id="KAF6721632.1"/>
    </source>
</evidence>
<dbReference type="PANTHER" id="PTHR37079">
    <property type="entry name" value="SERINE/THREONINE-PROTEIN KINASE ATM"/>
    <property type="match status" value="1"/>
</dbReference>
<dbReference type="GO" id="GO:0006974">
    <property type="term" value="P:DNA damage response"/>
    <property type="evidence" value="ECO:0007669"/>
    <property type="project" value="InterPro"/>
</dbReference>
<dbReference type="InterPro" id="IPR003151">
    <property type="entry name" value="PIK-rel_kinase_FAT"/>
</dbReference>
<dbReference type="Pfam" id="PF02259">
    <property type="entry name" value="FAT"/>
    <property type="match status" value="1"/>
</dbReference>
<keyword evidence="2" id="KW-0808">Transferase</keyword>
<protein>
    <submittedName>
        <fullName evidence="2">Serine-protein kinase ATM</fullName>
    </submittedName>
</protein>
<feature type="domain" description="FAT" evidence="1">
    <location>
        <begin position="1"/>
        <end position="483"/>
    </location>
</feature>
<gene>
    <name evidence="2" type="ORF">FQA47_014997</name>
</gene>
<keyword evidence="2" id="KW-0418">Kinase</keyword>
<accession>A0A834C2F0</accession>
<comment type="caution">
    <text evidence="2">The sequence shown here is derived from an EMBL/GenBank/DDBJ whole genome shotgun (WGS) entry which is preliminary data.</text>
</comment>
<reference evidence="2" key="1">
    <citation type="journal article" name="BMC Genomics">
        <title>Long-read sequencing and de novo genome assembly of marine medaka (Oryzias melastigma).</title>
        <authorList>
            <person name="Liang P."/>
            <person name="Saqib H.S.A."/>
            <person name="Ni X."/>
            <person name="Shen Y."/>
        </authorList>
    </citation>
    <scope>NUCLEOTIDE SEQUENCE</scope>
    <source>
        <strain evidence="2">Bigg-433</strain>
    </source>
</reference>
<dbReference type="Proteomes" id="UP000646548">
    <property type="component" value="Unassembled WGS sequence"/>
</dbReference>
<dbReference type="EMBL" id="WKFB01000484">
    <property type="protein sequence ID" value="KAF6721632.1"/>
    <property type="molecule type" value="Genomic_DNA"/>
</dbReference>
<sequence length="532" mass="60540">MKGLESEGVEWGAELRELRFQGAWRNSQWECELAERSEKSIPGFHESIFCSLQALRDKEFSIFDETLKQARCAEVEELCRDSLEAVSSLYPVLRNLQSIKELESVKQLPFSDLALNDICRQWRQHSQLLADSDFAVVEPILAVRSVAQHALLSKVGNSNSTESLSSALTDHLMELSRWACTAGNTQLAERAVHQMKMQGGARTSWQLEEAQVFWAKGEQGLALGLLRQMIHSLEEKVDLDPTVVPAYTESLRLCGNWLAETCLESPGVILEKYLERAVELIEGECGGQDSLLQSQQTEAFLSLARFSDAQYQSIDKYMNSSEFENKQALLEKAKEEMNLMRQRKVTSNRYTIKVQRELELDEKALSNLRTDRQRFLCKAVENYIRCLEQGEEHDTWVFRLASLWLENADIKVVNDAMKKGVKQIPSYKFLPLMYQLAARMGTKMANGTSEDTGFHDVLHDLMCRASLEHPHHTLFIIFALVNANKDENFGTARLSKSSPRQITPFDQAESDQSAVNWGLRNVVLDIIDPEKH</sequence>
<evidence type="ECO:0000259" key="1">
    <source>
        <dbReference type="PROSITE" id="PS51189"/>
    </source>
</evidence>
<name>A0A834C2F0_ORYME</name>
<dbReference type="InterPro" id="IPR014009">
    <property type="entry name" value="PIK_FAT"/>
</dbReference>
<organism evidence="2 3">
    <name type="scientific">Oryzias melastigma</name>
    <name type="common">Marine medaka</name>
    <dbReference type="NCBI Taxonomy" id="30732"/>
    <lineage>
        <taxon>Eukaryota</taxon>
        <taxon>Metazoa</taxon>
        <taxon>Chordata</taxon>
        <taxon>Craniata</taxon>
        <taxon>Vertebrata</taxon>
        <taxon>Euteleostomi</taxon>
        <taxon>Actinopterygii</taxon>
        <taxon>Neopterygii</taxon>
        <taxon>Teleostei</taxon>
        <taxon>Neoteleostei</taxon>
        <taxon>Acanthomorphata</taxon>
        <taxon>Ovalentaria</taxon>
        <taxon>Atherinomorphae</taxon>
        <taxon>Beloniformes</taxon>
        <taxon>Adrianichthyidae</taxon>
        <taxon>Oryziinae</taxon>
        <taxon>Oryzias</taxon>
    </lineage>
</organism>
<dbReference type="InterPro" id="IPR038980">
    <property type="entry name" value="ATM_plant"/>
</dbReference>
<dbReference type="GO" id="GO:0004674">
    <property type="term" value="F:protein serine/threonine kinase activity"/>
    <property type="evidence" value="ECO:0007669"/>
    <property type="project" value="InterPro"/>
</dbReference>
<dbReference type="PANTHER" id="PTHR37079:SF4">
    <property type="entry name" value="SERINE_THREONINE-PROTEIN KINASE ATM"/>
    <property type="match status" value="1"/>
</dbReference>
<dbReference type="AlphaFoldDB" id="A0A834C2F0"/>
<dbReference type="PROSITE" id="PS51189">
    <property type="entry name" value="FAT"/>
    <property type="match status" value="1"/>
</dbReference>
<evidence type="ECO:0000313" key="3">
    <source>
        <dbReference type="Proteomes" id="UP000646548"/>
    </source>
</evidence>
<proteinExistence type="predicted"/>